<reference evidence="1" key="1">
    <citation type="submission" date="2020-11" db="EMBL/GenBank/DDBJ databases">
        <title>Adaptations for nitrogen fixation in a non-lichenized fungal sporocarp promotes dispersal by wood-feeding termites.</title>
        <authorList>
            <consortium name="DOE Joint Genome Institute"/>
            <person name="Koch R.A."/>
            <person name="Yoon G."/>
            <person name="Arayal U."/>
            <person name="Lail K."/>
            <person name="Amirebrahimi M."/>
            <person name="Labutti K."/>
            <person name="Lipzen A."/>
            <person name="Riley R."/>
            <person name="Barry K."/>
            <person name="Henrissat B."/>
            <person name="Grigoriev I.V."/>
            <person name="Herr J.R."/>
            <person name="Aime M.C."/>
        </authorList>
    </citation>
    <scope>NUCLEOTIDE SEQUENCE</scope>
    <source>
        <strain evidence="1">MCA 3950</strain>
    </source>
</reference>
<evidence type="ECO:0000313" key="2">
    <source>
        <dbReference type="Proteomes" id="UP000812287"/>
    </source>
</evidence>
<dbReference type="Proteomes" id="UP000812287">
    <property type="component" value="Unassembled WGS sequence"/>
</dbReference>
<dbReference type="RefSeq" id="XP_043032989.1">
    <property type="nucleotide sequence ID" value="XM_043179679.1"/>
</dbReference>
<protein>
    <submittedName>
        <fullName evidence="1">Uncharacterized protein</fullName>
    </submittedName>
</protein>
<gene>
    <name evidence="1" type="ORF">BT62DRAFT_1081553</name>
</gene>
<sequence>MAFRRAFHPKGSHPPPEDVFACIGKRSQRLFIYAKAYPQDEAPGSVVDQCGNLLRNIEDGRHSMATRSQRVGPFWGFSVFQNGSDLSRTDLSGVLGHNPHHVRGLLMYHPSLAQFLISPKPWPSLSARTIICLISRDCICHRSITIITLQKDTFLGPDQCTFSPTAADMRPKSSVDGAPEERLQTLGGASTSIIL</sequence>
<name>A0A9P8AL94_9AGAR</name>
<dbReference type="EMBL" id="MU250592">
    <property type="protein sequence ID" value="KAG7439489.1"/>
    <property type="molecule type" value="Genomic_DNA"/>
</dbReference>
<dbReference type="GeneID" id="66101973"/>
<organism evidence="1 2">
    <name type="scientific">Guyanagaster necrorhizus</name>
    <dbReference type="NCBI Taxonomy" id="856835"/>
    <lineage>
        <taxon>Eukaryota</taxon>
        <taxon>Fungi</taxon>
        <taxon>Dikarya</taxon>
        <taxon>Basidiomycota</taxon>
        <taxon>Agaricomycotina</taxon>
        <taxon>Agaricomycetes</taxon>
        <taxon>Agaricomycetidae</taxon>
        <taxon>Agaricales</taxon>
        <taxon>Marasmiineae</taxon>
        <taxon>Physalacriaceae</taxon>
        <taxon>Guyanagaster</taxon>
    </lineage>
</organism>
<proteinExistence type="predicted"/>
<evidence type="ECO:0000313" key="1">
    <source>
        <dbReference type="EMBL" id="KAG7439489.1"/>
    </source>
</evidence>
<dbReference type="AlphaFoldDB" id="A0A9P8AL94"/>
<accession>A0A9P8AL94</accession>
<keyword evidence="2" id="KW-1185">Reference proteome</keyword>
<comment type="caution">
    <text evidence="1">The sequence shown here is derived from an EMBL/GenBank/DDBJ whole genome shotgun (WGS) entry which is preliminary data.</text>
</comment>